<proteinExistence type="predicted"/>
<comment type="caution">
    <text evidence="1">The sequence shown here is derived from an EMBL/GenBank/DDBJ whole genome shotgun (WGS) entry which is preliminary data.</text>
</comment>
<sequence length="138" mass="15691">MVSSSRLALCKWNDKDDFHDAVVLLFLAQKWLRDPNSVQLIRHKEPIIKQLNDLYLDGESCNKVLHQLINRARQKLHVEALELDDIDSRPTKNGEASPFWGWIAGAVVSLRSAARYAKRLAQSIRLAAKNGFSKQLIS</sequence>
<name>A0AAV3XM11_9CYAN</name>
<protein>
    <recommendedName>
        <fullName evidence="3">Transposase</fullName>
    </recommendedName>
</protein>
<gene>
    <name evidence="1" type="ORF">MiSe_74760</name>
</gene>
<evidence type="ECO:0008006" key="3">
    <source>
        <dbReference type="Google" id="ProtNLM"/>
    </source>
</evidence>
<keyword evidence="2" id="KW-1185">Reference proteome</keyword>
<evidence type="ECO:0000313" key="2">
    <source>
        <dbReference type="Proteomes" id="UP001050975"/>
    </source>
</evidence>
<dbReference type="EMBL" id="BLAY01000175">
    <property type="protein sequence ID" value="GET42658.1"/>
    <property type="molecule type" value="Genomic_DNA"/>
</dbReference>
<accession>A0AAV3XM11</accession>
<organism evidence="1 2">
    <name type="scientific">Microseira wollei NIES-4236</name>
    <dbReference type="NCBI Taxonomy" id="2530354"/>
    <lineage>
        <taxon>Bacteria</taxon>
        <taxon>Bacillati</taxon>
        <taxon>Cyanobacteriota</taxon>
        <taxon>Cyanophyceae</taxon>
        <taxon>Oscillatoriophycideae</taxon>
        <taxon>Aerosakkonematales</taxon>
        <taxon>Aerosakkonemataceae</taxon>
        <taxon>Microseira</taxon>
    </lineage>
</organism>
<dbReference type="Proteomes" id="UP001050975">
    <property type="component" value="Unassembled WGS sequence"/>
</dbReference>
<dbReference type="AlphaFoldDB" id="A0AAV3XM11"/>
<reference evidence="1" key="1">
    <citation type="submission" date="2019-10" db="EMBL/GenBank/DDBJ databases">
        <title>Draft genome sequece of Microseira wollei NIES-4236.</title>
        <authorList>
            <person name="Yamaguchi H."/>
            <person name="Suzuki S."/>
            <person name="Kawachi M."/>
        </authorList>
    </citation>
    <scope>NUCLEOTIDE SEQUENCE</scope>
    <source>
        <strain evidence="1">NIES-4236</strain>
    </source>
</reference>
<evidence type="ECO:0000313" key="1">
    <source>
        <dbReference type="EMBL" id="GET42658.1"/>
    </source>
</evidence>